<protein>
    <submittedName>
        <fullName evidence="2">Outer membrane protein assembly factor BamB</fullName>
    </submittedName>
</protein>
<comment type="caution">
    <text evidence="2">The sequence shown here is derived from an EMBL/GenBank/DDBJ whole genome shotgun (WGS) entry which is preliminary data.</text>
</comment>
<reference evidence="2 3" key="1">
    <citation type="submission" date="2018-09" db="EMBL/GenBank/DDBJ databases">
        <title>Genomic Encyclopedia of Archaeal and Bacterial Type Strains, Phase II (KMG-II): from individual species to whole genera.</title>
        <authorList>
            <person name="Goeker M."/>
        </authorList>
    </citation>
    <scope>NUCLEOTIDE SEQUENCE [LARGE SCALE GENOMIC DNA]</scope>
    <source>
        <strain evidence="2 3">DSM 13151</strain>
    </source>
</reference>
<evidence type="ECO:0000313" key="3">
    <source>
        <dbReference type="Proteomes" id="UP000283805"/>
    </source>
</evidence>
<evidence type="ECO:0000313" key="2">
    <source>
        <dbReference type="EMBL" id="RKD97781.1"/>
    </source>
</evidence>
<dbReference type="InterPro" id="IPR002372">
    <property type="entry name" value="PQQ_rpt_dom"/>
</dbReference>
<dbReference type="RefSeq" id="WP_120243276.1">
    <property type="nucleotide sequence ID" value="NZ_RAPO01000001.1"/>
</dbReference>
<dbReference type="InterPro" id="IPR015943">
    <property type="entry name" value="WD40/YVTN_repeat-like_dom_sf"/>
</dbReference>
<dbReference type="Proteomes" id="UP000283805">
    <property type="component" value="Unassembled WGS sequence"/>
</dbReference>
<dbReference type="PANTHER" id="PTHR34512">
    <property type="entry name" value="CELL SURFACE PROTEIN"/>
    <property type="match status" value="1"/>
</dbReference>
<dbReference type="Gene3D" id="2.130.10.10">
    <property type="entry name" value="YVTN repeat-like/Quinoprotein amine dehydrogenase"/>
    <property type="match status" value="2"/>
</dbReference>
<dbReference type="SMART" id="SM00564">
    <property type="entry name" value="PQQ"/>
    <property type="match status" value="7"/>
</dbReference>
<dbReference type="Pfam" id="PF13360">
    <property type="entry name" value="PQQ_2"/>
    <property type="match status" value="1"/>
</dbReference>
<sequence length="439" mass="48139">MPSTRRSFLVACAAGLGSFAGCLSSADPNVDGTWTRRTVDDERTGYAPTDGPTTDLHAVWTRDRPGRSAAKPSPVVDDGVVYFAYSQEAMGDGQGGAWVEAFDAGTGDSLWTTELFRTDEFHYFYHSDSTVVDGDNDRLFVQTKPGLTMLTTDGTVEWTFDNLYRGQQTPDVVPPVVTDDTVVTGTYNSDVDEGQREIVYGIDPATGDERWRTAFPDRDDMWQLSGTDDAVYVPFNGSGLAALETTSGDERWWWDGPINGTVTVLEETLLVPLYHQDRDEPALAALDRNDRSIRWEVPFRSRWADAEATVVGDRVFLMADFGLEARDLETGEQIWRFGGEHDGEEVVGPQFDLRSTPVVAGDAVYAPGHIQRDTMYGHLFVVDAATGDELGRVELGRNENADTATPAITSDLVFLGTSHGNLHAVGECGFDVAGYCLRN</sequence>
<organism evidence="2 3">
    <name type="scientific">Halopiger aswanensis</name>
    <dbReference type="NCBI Taxonomy" id="148449"/>
    <lineage>
        <taxon>Archaea</taxon>
        <taxon>Methanobacteriati</taxon>
        <taxon>Methanobacteriota</taxon>
        <taxon>Stenosarchaea group</taxon>
        <taxon>Halobacteria</taxon>
        <taxon>Halobacteriales</taxon>
        <taxon>Natrialbaceae</taxon>
        <taxon>Halopiger</taxon>
    </lineage>
</organism>
<name>A0A419WQJ8_9EURY</name>
<gene>
    <name evidence="2" type="ORF">ATJ93_0773</name>
</gene>
<dbReference type="PROSITE" id="PS51257">
    <property type="entry name" value="PROKAR_LIPOPROTEIN"/>
    <property type="match status" value="1"/>
</dbReference>
<accession>A0A419WQJ8</accession>
<keyword evidence="3" id="KW-1185">Reference proteome</keyword>
<dbReference type="SUPFAM" id="SSF50998">
    <property type="entry name" value="Quinoprotein alcohol dehydrogenase-like"/>
    <property type="match status" value="2"/>
</dbReference>
<dbReference type="AlphaFoldDB" id="A0A419WQJ8"/>
<dbReference type="OrthoDB" id="169171at2157"/>
<dbReference type="EMBL" id="RAPO01000001">
    <property type="protein sequence ID" value="RKD97781.1"/>
    <property type="molecule type" value="Genomic_DNA"/>
</dbReference>
<dbReference type="InterPro" id="IPR018391">
    <property type="entry name" value="PQQ_b-propeller_rpt"/>
</dbReference>
<dbReference type="InterPro" id="IPR011047">
    <property type="entry name" value="Quinoprotein_ADH-like_sf"/>
</dbReference>
<evidence type="ECO:0000259" key="1">
    <source>
        <dbReference type="Pfam" id="PF13360"/>
    </source>
</evidence>
<feature type="domain" description="Pyrrolo-quinoline quinone repeat" evidence="1">
    <location>
        <begin position="196"/>
        <end position="425"/>
    </location>
</feature>
<proteinExistence type="predicted"/>
<dbReference type="PANTHER" id="PTHR34512:SF30">
    <property type="entry name" value="OUTER MEMBRANE PROTEIN ASSEMBLY FACTOR BAMB"/>
    <property type="match status" value="1"/>
</dbReference>